<proteinExistence type="inferred from homology"/>
<evidence type="ECO:0000256" key="2">
    <source>
        <dbReference type="ARBA" id="ARBA00023015"/>
    </source>
</evidence>
<dbReference type="Pfam" id="PF00126">
    <property type="entry name" value="HTH_1"/>
    <property type="match status" value="1"/>
</dbReference>
<dbReference type="Proteomes" id="UP000294887">
    <property type="component" value="Unassembled WGS sequence"/>
</dbReference>
<evidence type="ECO:0000256" key="3">
    <source>
        <dbReference type="ARBA" id="ARBA00023125"/>
    </source>
</evidence>
<keyword evidence="3" id="KW-0238">DNA-binding</keyword>
<keyword evidence="7" id="KW-1185">Reference proteome</keyword>
<dbReference type="InterPro" id="IPR000847">
    <property type="entry name" value="LysR_HTH_N"/>
</dbReference>
<dbReference type="OrthoDB" id="9771171at2"/>
<keyword evidence="4" id="KW-0804">Transcription</keyword>
<dbReference type="GO" id="GO:0003700">
    <property type="term" value="F:DNA-binding transcription factor activity"/>
    <property type="evidence" value="ECO:0007669"/>
    <property type="project" value="InterPro"/>
</dbReference>
<dbReference type="InterPro" id="IPR005119">
    <property type="entry name" value="LysR_subst-bd"/>
</dbReference>
<protein>
    <submittedName>
        <fullName evidence="6">LysR family transcriptional regulator</fullName>
    </submittedName>
</protein>
<dbReference type="Gene3D" id="1.10.10.10">
    <property type="entry name" value="Winged helix-like DNA-binding domain superfamily/Winged helix DNA-binding domain"/>
    <property type="match status" value="1"/>
</dbReference>
<dbReference type="PROSITE" id="PS50931">
    <property type="entry name" value="HTH_LYSR"/>
    <property type="match status" value="1"/>
</dbReference>
<evidence type="ECO:0000256" key="1">
    <source>
        <dbReference type="ARBA" id="ARBA00009437"/>
    </source>
</evidence>
<dbReference type="AlphaFoldDB" id="A0A4R1F0X7"/>
<dbReference type="SUPFAM" id="SSF53850">
    <property type="entry name" value="Periplasmic binding protein-like II"/>
    <property type="match status" value="1"/>
</dbReference>
<dbReference type="RefSeq" id="WP_131905734.1">
    <property type="nucleotide sequence ID" value="NZ_BAAAFU010000004.1"/>
</dbReference>
<dbReference type="PANTHER" id="PTHR30126:SF2">
    <property type="entry name" value="HTH-TYPE TRANSCRIPTIONAL REGULATOR YJIE"/>
    <property type="match status" value="1"/>
</dbReference>
<evidence type="ECO:0000256" key="4">
    <source>
        <dbReference type="ARBA" id="ARBA00023163"/>
    </source>
</evidence>
<comment type="caution">
    <text evidence="6">The sequence shown here is derived from an EMBL/GenBank/DDBJ whole genome shotgun (WGS) entry which is preliminary data.</text>
</comment>
<accession>A0A4R1F0X7</accession>
<keyword evidence="2" id="KW-0805">Transcription regulation</keyword>
<name>A0A4R1F0X7_9GAMM</name>
<dbReference type="InterPro" id="IPR036388">
    <property type="entry name" value="WH-like_DNA-bd_sf"/>
</dbReference>
<reference evidence="6 7" key="1">
    <citation type="submission" date="2019-03" db="EMBL/GenBank/DDBJ databases">
        <title>Genomic Encyclopedia of Type Strains, Phase IV (KMG-IV): sequencing the most valuable type-strain genomes for metagenomic binning, comparative biology and taxonomic classification.</title>
        <authorList>
            <person name="Goeker M."/>
        </authorList>
    </citation>
    <scope>NUCLEOTIDE SEQUENCE [LARGE SCALE GENOMIC DNA]</scope>
    <source>
        <strain evidence="6 7">DSM 24830</strain>
    </source>
</reference>
<evidence type="ECO:0000313" key="6">
    <source>
        <dbReference type="EMBL" id="TCJ87463.1"/>
    </source>
</evidence>
<sequence length="304" mass="34958">MNLNWIEDFLTLSNCGNFRIASEQRFVSQPAFSRRILSLETWVGATLIDRSRQPVYLTEAGELFKPVAQEIVRLAYLSRNDIQVKKREKEEKIRFATLSTLAQYFIPSWLKSIQENIESELFSVRTDFANVEDYLGALDEGEADFFICYEDPTELLLNDMKKYSSLQLGVEVLVPVVSPDSNGEPRWWLPSNPQKVIPYLQTQYTSSLLPVKHHLDSRYRNLKFLSVYQSTIAASLCAMAREGYGVAWVPLSIAINDLDKGLLVRAGDENDEIKLVIKIYRNANIIPPQAEKIWQMLLHKDSRF</sequence>
<evidence type="ECO:0000313" key="7">
    <source>
        <dbReference type="Proteomes" id="UP000294887"/>
    </source>
</evidence>
<dbReference type="InterPro" id="IPR036390">
    <property type="entry name" value="WH_DNA-bd_sf"/>
</dbReference>
<comment type="similarity">
    <text evidence="1">Belongs to the LysR transcriptional regulatory family.</text>
</comment>
<dbReference type="GO" id="GO:0000976">
    <property type="term" value="F:transcription cis-regulatory region binding"/>
    <property type="evidence" value="ECO:0007669"/>
    <property type="project" value="TreeGrafter"/>
</dbReference>
<dbReference type="SUPFAM" id="SSF46785">
    <property type="entry name" value="Winged helix' DNA-binding domain"/>
    <property type="match status" value="1"/>
</dbReference>
<dbReference type="Pfam" id="PF03466">
    <property type="entry name" value="LysR_substrate"/>
    <property type="match status" value="1"/>
</dbReference>
<gene>
    <name evidence="6" type="ORF">EV695_1973</name>
</gene>
<evidence type="ECO:0000259" key="5">
    <source>
        <dbReference type="PROSITE" id="PS50931"/>
    </source>
</evidence>
<dbReference type="PANTHER" id="PTHR30126">
    <property type="entry name" value="HTH-TYPE TRANSCRIPTIONAL REGULATOR"/>
    <property type="match status" value="1"/>
</dbReference>
<dbReference type="EMBL" id="SMFQ01000003">
    <property type="protein sequence ID" value="TCJ87463.1"/>
    <property type="molecule type" value="Genomic_DNA"/>
</dbReference>
<organism evidence="6 7">
    <name type="scientific">Cocleimonas flava</name>
    <dbReference type="NCBI Taxonomy" id="634765"/>
    <lineage>
        <taxon>Bacteria</taxon>
        <taxon>Pseudomonadati</taxon>
        <taxon>Pseudomonadota</taxon>
        <taxon>Gammaproteobacteria</taxon>
        <taxon>Thiotrichales</taxon>
        <taxon>Thiotrichaceae</taxon>
        <taxon>Cocleimonas</taxon>
    </lineage>
</organism>
<feature type="domain" description="HTH lysR-type" evidence="5">
    <location>
        <begin position="1"/>
        <end position="58"/>
    </location>
</feature>